<comment type="caution">
    <text evidence="7">The sequence shown here is derived from an EMBL/GenBank/DDBJ whole genome shotgun (WGS) entry which is preliminary data.</text>
</comment>
<name>A0A2T2XKJ8_9FIRM</name>
<dbReference type="PANTHER" id="PTHR38601">
    <property type="entry name" value="HYDROGENASE-4 COMPONENT E"/>
    <property type="match status" value="1"/>
</dbReference>
<feature type="transmembrane region" description="Helical" evidence="6">
    <location>
        <begin position="170"/>
        <end position="186"/>
    </location>
</feature>
<accession>A0A2T2XKJ8</accession>
<evidence type="ECO:0008006" key="9">
    <source>
        <dbReference type="Google" id="ProtNLM"/>
    </source>
</evidence>
<evidence type="ECO:0000256" key="2">
    <source>
        <dbReference type="ARBA" id="ARBA00022475"/>
    </source>
</evidence>
<organism evidence="7 8">
    <name type="scientific">Sulfobacillus benefaciens</name>
    <dbReference type="NCBI Taxonomy" id="453960"/>
    <lineage>
        <taxon>Bacteria</taxon>
        <taxon>Bacillati</taxon>
        <taxon>Bacillota</taxon>
        <taxon>Clostridia</taxon>
        <taxon>Eubacteriales</taxon>
        <taxon>Clostridiales Family XVII. Incertae Sedis</taxon>
        <taxon>Sulfobacillus</taxon>
    </lineage>
</organism>
<comment type="subcellular location">
    <subcellularLocation>
        <location evidence="1">Cell membrane</location>
        <topology evidence="1">Multi-pass membrane protein</topology>
    </subcellularLocation>
</comment>
<dbReference type="AlphaFoldDB" id="A0A2T2XKJ8"/>
<evidence type="ECO:0000256" key="3">
    <source>
        <dbReference type="ARBA" id="ARBA00022692"/>
    </source>
</evidence>
<feature type="transmembrane region" description="Helical" evidence="6">
    <location>
        <begin position="87"/>
        <end position="107"/>
    </location>
</feature>
<dbReference type="Proteomes" id="UP000242972">
    <property type="component" value="Unassembled WGS sequence"/>
</dbReference>
<evidence type="ECO:0000313" key="7">
    <source>
        <dbReference type="EMBL" id="PSR35019.1"/>
    </source>
</evidence>
<gene>
    <name evidence="7" type="ORF">C7B46_02340</name>
</gene>
<keyword evidence="4 6" id="KW-1133">Transmembrane helix</keyword>
<dbReference type="GO" id="GO:0005886">
    <property type="term" value="C:plasma membrane"/>
    <property type="evidence" value="ECO:0007669"/>
    <property type="project" value="UniProtKB-SubCell"/>
</dbReference>
<evidence type="ECO:0000256" key="5">
    <source>
        <dbReference type="ARBA" id="ARBA00023136"/>
    </source>
</evidence>
<evidence type="ECO:0000256" key="1">
    <source>
        <dbReference type="ARBA" id="ARBA00004651"/>
    </source>
</evidence>
<proteinExistence type="predicted"/>
<sequence length="207" mass="22460">MAIAGFLVFAGAVGLLWSRNMVYGLLFLAMEGMALTIMVGSTERLSWAVAAIMAATLAIKVGLIPGSMYRVVSRWPTEFRQDQPLPFWAYPVAAGLLLAVGHVIQLLTPTGIILHRTLFFYGLASIHLGLLMIVSRRHVLSQVAALVGIENGLVVLAASVAGALPTFMEFGMLVDLLVAAAILVWMSHRIHHQFKTTDVVALRRLRG</sequence>
<keyword evidence="5 6" id="KW-0472">Membrane</keyword>
<reference evidence="7 8" key="1">
    <citation type="journal article" date="2014" name="BMC Genomics">
        <title>Comparison of environmental and isolate Sulfobacillus genomes reveals diverse carbon, sulfur, nitrogen, and hydrogen metabolisms.</title>
        <authorList>
            <person name="Justice N.B."/>
            <person name="Norman A."/>
            <person name="Brown C.T."/>
            <person name="Singh A."/>
            <person name="Thomas B.C."/>
            <person name="Banfield J.F."/>
        </authorList>
    </citation>
    <scope>NUCLEOTIDE SEQUENCE [LARGE SCALE GENOMIC DNA]</scope>
    <source>
        <strain evidence="7">AMDSBA4</strain>
    </source>
</reference>
<feature type="transmembrane region" description="Helical" evidence="6">
    <location>
        <begin position="45"/>
        <end position="66"/>
    </location>
</feature>
<dbReference type="PANTHER" id="PTHR38601:SF1">
    <property type="entry name" value="HYDROGENASE-4 COMPONENT E"/>
    <property type="match status" value="1"/>
</dbReference>
<keyword evidence="2" id="KW-1003">Cell membrane</keyword>
<dbReference type="InterPro" id="IPR038730">
    <property type="entry name" value="HyfE-like"/>
</dbReference>
<feature type="transmembrane region" description="Helical" evidence="6">
    <location>
        <begin position="143"/>
        <end position="164"/>
    </location>
</feature>
<protein>
    <recommendedName>
        <fullName evidence="9">Hydrogenase</fullName>
    </recommendedName>
</protein>
<feature type="transmembrane region" description="Helical" evidence="6">
    <location>
        <begin position="113"/>
        <end position="134"/>
    </location>
</feature>
<keyword evidence="3 6" id="KW-0812">Transmembrane</keyword>
<evidence type="ECO:0000256" key="4">
    <source>
        <dbReference type="ARBA" id="ARBA00022989"/>
    </source>
</evidence>
<evidence type="ECO:0000256" key="6">
    <source>
        <dbReference type="SAM" id="Phobius"/>
    </source>
</evidence>
<dbReference type="EMBL" id="PXYW01000004">
    <property type="protein sequence ID" value="PSR35019.1"/>
    <property type="molecule type" value="Genomic_DNA"/>
</dbReference>
<evidence type="ECO:0000313" key="8">
    <source>
        <dbReference type="Proteomes" id="UP000242972"/>
    </source>
</evidence>